<dbReference type="GeneID" id="76198983"/>
<proteinExistence type="predicted"/>
<organism evidence="2 3">
    <name type="scientific">Halocatena marina</name>
    <dbReference type="NCBI Taxonomy" id="2934937"/>
    <lineage>
        <taxon>Archaea</taxon>
        <taxon>Methanobacteriati</taxon>
        <taxon>Methanobacteriota</taxon>
        <taxon>Stenosarchaea group</taxon>
        <taxon>Halobacteria</taxon>
        <taxon>Halobacteriales</taxon>
        <taxon>Natronomonadaceae</taxon>
        <taxon>Halocatena</taxon>
    </lineage>
</organism>
<reference evidence="2 3" key="1">
    <citation type="journal article" date="2019" name="Int. J. Syst. Evol. Microbiol.">
        <title>The Global Catalogue of Microorganisms (GCM) 10K type strain sequencing project: providing services to taxonomists for standard genome sequencing and annotation.</title>
        <authorList>
            <consortium name="The Broad Institute Genomics Platform"/>
            <consortium name="The Broad Institute Genome Sequencing Center for Infectious Disease"/>
            <person name="Wu L."/>
            <person name="Ma J."/>
        </authorList>
    </citation>
    <scope>NUCLEOTIDE SEQUENCE [LARGE SCALE GENOMIC DNA]</scope>
    <source>
        <strain evidence="2 3">RDMS1</strain>
    </source>
</reference>
<feature type="region of interest" description="Disordered" evidence="1">
    <location>
        <begin position="1"/>
        <end position="33"/>
    </location>
</feature>
<feature type="compositionally biased region" description="Basic and acidic residues" evidence="1">
    <location>
        <begin position="19"/>
        <end position="28"/>
    </location>
</feature>
<name>A0ABD5YKJ1_9EURY</name>
<evidence type="ECO:0000256" key="1">
    <source>
        <dbReference type="SAM" id="MobiDB-lite"/>
    </source>
</evidence>
<accession>A0ABD5YKJ1</accession>
<dbReference type="InterPro" id="IPR025234">
    <property type="entry name" value="YjzH-like"/>
</dbReference>
<dbReference type="AlphaFoldDB" id="A0ABD5YKJ1"/>
<sequence>MEKSEPTDSSWEYTTLRPPRGDTKKEAEDPTDEMNELAAKGWRLIETIDYTGGGTKFLVFERPASSAADRSQNKRQS</sequence>
<evidence type="ECO:0000313" key="2">
    <source>
        <dbReference type="EMBL" id="MFC7189412.1"/>
    </source>
</evidence>
<gene>
    <name evidence="2" type="ORF">ACFQL7_05835</name>
</gene>
<keyword evidence="3" id="KW-1185">Reference proteome</keyword>
<comment type="caution">
    <text evidence="2">The sequence shown here is derived from an EMBL/GenBank/DDBJ whole genome shotgun (WGS) entry which is preliminary data.</text>
</comment>
<dbReference type="RefSeq" id="WP_248905490.1">
    <property type="nucleotide sequence ID" value="NZ_CP109979.1"/>
</dbReference>
<dbReference type="EMBL" id="JBHTAX010000001">
    <property type="protein sequence ID" value="MFC7189412.1"/>
    <property type="molecule type" value="Genomic_DNA"/>
</dbReference>
<protein>
    <submittedName>
        <fullName evidence="2">DUF4177 domain-containing protein</fullName>
    </submittedName>
</protein>
<dbReference type="Pfam" id="PF13783">
    <property type="entry name" value="DUF4177"/>
    <property type="match status" value="1"/>
</dbReference>
<evidence type="ECO:0000313" key="3">
    <source>
        <dbReference type="Proteomes" id="UP001596417"/>
    </source>
</evidence>
<dbReference type="Proteomes" id="UP001596417">
    <property type="component" value="Unassembled WGS sequence"/>
</dbReference>